<dbReference type="Gene3D" id="2.60.210.10">
    <property type="entry name" value="Apoptosis, Tumor Necrosis Factor Receptor Associated Protein 2, Chain A"/>
    <property type="match status" value="1"/>
</dbReference>
<accession>A0A8X7V258</accession>
<dbReference type="Pfam" id="PF22486">
    <property type="entry name" value="MATH_2"/>
    <property type="match status" value="1"/>
</dbReference>
<evidence type="ECO:0000313" key="3">
    <source>
        <dbReference type="EMBL" id="KAG2300660.1"/>
    </source>
</evidence>
<gene>
    <name evidence="3" type="ORF">Bca52824_037132</name>
</gene>
<dbReference type="PROSITE" id="PS50144">
    <property type="entry name" value="MATH"/>
    <property type="match status" value="1"/>
</dbReference>
<sequence length="173" mass="19477">MSVFHGGEVTFLTSAISLIRGLPEVTAGNKKINAKLQQEDKEMLVPHYDVVDGPAQPMEGMRLRFCTSGTDGWFETVVSTVENQPAEEPPTLKFTWTIPNFSRQNTRKLYSDVSVVGGYKWRILIFPKVMLIHTVDEIVSLYEDLTARNLADDQENTVDEIVSLTSLLKSFTH</sequence>
<dbReference type="OrthoDB" id="289038at2759"/>
<dbReference type="PANTHER" id="PTHR46236:SF35">
    <property type="entry name" value="MATH DOMAIN-CONTAINING PROTEIN"/>
    <property type="match status" value="1"/>
</dbReference>
<dbReference type="AlphaFoldDB" id="A0A8X7V258"/>
<name>A0A8X7V258_BRACI</name>
<evidence type="ECO:0000259" key="2">
    <source>
        <dbReference type="PROSITE" id="PS50144"/>
    </source>
</evidence>
<dbReference type="InterPro" id="IPR002083">
    <property type="entry name" value="MATH/TRAF_dom"/>
</dbReference>
<keyword evidence="1" id="KW-0175">Coiled coil</keyword>
<dbReference type="Proteomes" id="UP000886595">
    <property type="component" value="Unassembled WGS sequence"/>
</dbReference>
<evidence type="ECO:0000256" key="1">
    <source>
        <dbReference type="ARBA" id="ARBA00023054"/>
    </source>
</evidence>
<organism evidence="3 4">
    <name type="scientific">Brassica carinata</name>
    <name type="common">Ethiopian mustard</name>
    <name type="synonym">Abyssinian cabbage</name>
    <dbReference type="NCBI Taxonomy" id="52824"/>
    <lineage>
        <taxon>Eukaryota</taxon>
        <taxon>Viridiplantae</taxon>
        <taxon>Streptophyta</taxon>
        <taxon>Embryophyta</taxon>
        <taxon>Tracheophyta</taxon>
        <taxon>Spermatophyta</taxon>
        <taxon>Magnoliopsida</taxon>
        <taxon>eudicotyledons</taxon>
        <taxon>Gunneridae</taxon>
        <taxon>Pentapetalae</taxon>
        <taxon>rosids</taxon>
        <taxon>malvids</taxon>
        <taxon>Brassicales</taxon>
        <taxon>Brassicaceae</taxon>
        <taxon>Brassiceae</taxon>
        <taxon>Brassica</taxon>
    </lineage>
</organism>
<dbReference type="SUPFAM" id="SSF49599">
    <property type="entry name" value="TRAF domain-like"/>
    <property type="match status" value="1"/>
</dbReference>
<dbReference type="CDD" id="cd00121">
    <property type="entry name" value="MATH"/>
    <property type="match status" value="1"/>
</dbReference>
<proteinExistence type="predicted"/>
<feature type="domain" description="MATH" evidence="2">
    <location>
        <begin position="91"/>
        <end position="173"/>
    </location>
</feature>
<dbReference type="EMBL" id="JAAMPC010000008">
    <property type="protein sequence ID" value="KAG2300660.1"/>
    <property type="molecule type" value="Genomic_DNA"/>
</dbReference>
<protein>
    <recommendedName>
        <fullName evidence="2">MATH domain-containing protein</fullName>
    </recommendedName>
</protein>
<reference evidence="3 4" key="1">
    <citation type="submission" date="2020-02" db="EMBL/GenBank/DDBJ databases">
        <authorList>
            <person name="Ma Q."/>
            <person name="Huang Y."/>
            <person name="Song X."/>
            <person name="Pei D."/>
        </authorList>
    </citation>
    <scope>NUCLEOTIDE SEQUENCE [LARGE SCALE GENOMIC DNA]</scope>
    <source>
        <strain evidence="3">Sxm20200214</strain>
        <tissue evidence="3">Leaf</tissue>
    </source>
</reference>
<dbReference type="InterPro" id="IPR050804">
    <property type="entry name" value="MCC"/>
</dbReference>
<dbReference type="PANTHER" id="PTHR46236">
    <property type="entry name" value="TRAF-LIKE SUPERFAMILY PROTEIN"/>
    <property type="match status" value="1"/>
</dbReference>
<comment type="caution">
    <text evidence="3">The sequence shown here is derived from an EMBL/GenBank/DDBJ whole genome shotgun (WGS) entry which is preliminary data.</text>
</comment>
<keyword evidence="4" id="KW-1185">Reference proteome</keyword>
<dbReference type="InterPro" id="IPR008974">
    <property type="entry name" value="TRAF-like"/>
</dbReference>
<evidence type="ECO:0000313" key="4">
    <source>
        <dbReference type="Proteomes" id="UP000886595"/>
    </source>
</evidence>